<protein>
    <recommendedName>
        <fullName evidence="6">FAD-binding domain-containing protein</fullName>
    </recommendedName>
</protein>
<evidence type="ECO:0000256" key="2">
    <source>
        <dbReference type="ARBA" id="ARBA00022630"/>
    </source>
</evidence>
<organism evidence="7 8">
    <name type="scientific">Cladophialophora bantiana (strain ATCC 10958 / CBS 173.52 / CDC B-1940 / NIH 8579)</name>
    <name type="common">Xylohypha bantiana</name>
    <dbReference type="NCBI Taxonomy" id="1442370"/>
    <lineage>
        <taxon>Eukaryota</taxon>
        <taxon>Fungi</taxon>
        <taxon>Dikarya</taxon>
        <taxon>Ascomycota</taxon>
        <taxon>Pezizomycotina</taxon>
        <taxon>Eurotiomycetes</taxon>
        <taxon>Chaetothyriomycetidae</taxon>
        <taxon>Chaetothyriales</taxon>
        <taxon>Herpotrichiellaceae</taxon>
        <taxon>Cladophialophora</taxon>
    </lineage>
</organism>
<dbReference type="SUPFAM" id="SSF51905">
    <property type="entry name" value="FAD/NAD(P)-binding domain"/>
    <property type="match status" value="1"/>
</dbReference>
<accession>A0A0D2EYZ5</accession>
<dbReference type="GO" id="GO:0004497">
    <property type="term" value="F:monooxygenase activity"/>
    <property type="evidence" value="ECO:0007669"/>
    <property type="project" value="UniProtKB-KW"/>
</dbReference>
<evidence type="ECO:0000256" key="1">
    <source>
        <dbReference type="ARBA" id="ARBA00007992"/>
    </source>
</evidence>
<keyword evidence="2" id="KW-0285">Flavoprotein</keyword>
<dbReference type="SUPFAM" id="SSF54373">
    <property type="entry name" value="FAD-linked reductases, C-terminal domain"/>
    <property type="match status" value="1"/>
</dbReference>
<evidence type="ECO:0000313" key="8">
    <source>
        <dbReference type="Proteomes" id="UP000053789"/>
    </source>
</evidence>
<dbReference type="AlphaFoldDB" id="A0A0D2EYZ5"/>
<dbReference type="PANTHER" id="PTHR13789">
    <property type="entry name" value="MONOOXYGENASE"/>
    <property type="match status" value="1"/>
</dbReference>
<dbReference type="Proteomes" id="UP000053789">
    <property type="component" value="Unassembled WGS sequence"/>
</dbReference>
<sequence>MASFQIIIIGTGIAGLATAISLSQKTQHQIMILESSPVLTEAGAGIQCSAAASRVLSSWALREEFEAVATCPDFTEIRRYEDNELIGLIPANVNDYSTRLRGFPHWVVHRVDYQKILADAATTRGVKIKFGQKVVVIDVDNVEVTLASGRSLRADLIIGADGIHSRTRRSIPALKDVVPRRTENYCYRALIPREEMLKNPVTATLIDNQSQQAWAGQFKHIISYPIAKGKFYNLVMTVPDHGDAPLGQYNEPGDVSEMRQVFKDFNETVQAVLDTVGSCAKWVLADLPPLPTWSSPNGRVILVGDACHAMAPHAASGAATSLEDAEVLGLCIASCNGIADLPRAAKDYEHLRKPRCERIQEISRENATTFALPDGPMQEARDKTWRAQKAMLEKQLQEDTPLAIPAEDMAQQFPHPALVQWLVGHDIIEEARTHLASRKEIHNILQEVR</sequence>
<dbReference type="GeneID" id="27696708"/>
<proteinExistence type="inferred from homology"/>
<dbReference type="RefSeq" id="XP_016621865.1">
    <property type="nucleotide sequence ID" value="XM_016761527.1"/>
</dbReference>
<reference evidence="7" key="1">
    <citation type="submission" date="2015-01" db="EMBL/GenBank/DDBJ databases">
        <title>The Genome Sequence of Cladophialophora bantiana CBS 173.52.</title>
        <authorList>
            <consortium name="The Broad Institute Genomics Platform"/>
            <person name="Cuomo C."/>
            <person name="de Hoog S."/>
            <person name="Gorbushina A."/>
            <person name="Stielow B."/>
            <person name="Teixiera M."/>
            <person name="Abouelleil A."/>
            <person name="Chapman S.B."/>
            <person name="Priest M."/>
            <person name="Young S.K."/>
            <person name="Wortman J."/>
            <person name="Nusbaum C."/>
            <person name="Birren B."/>
        </authorList>
    </citation>
    <scope>NUCLEOTIDE SEQUENCE [LARGE SCALE GENOMIC DNA]</scope>
    <source>
        <strain evidence="7">CBS 173.52</strain>
    </source>
</reference>
<dbReference type="InterPro" id="IPR002938">
    <property type="entry name" value="FAD-bd"/>
</dbReference>
<dbReference type="GO" id="GO:0071949">
    <property type="term" value="F:FAD binding"/>
    <property type="evidence" value="ECO:0007669"/>
    <property type="project" value="InterPro"/>
</dbReference>
<dbReference type="HOGENOM" id="CLU_009665_19_3_1"/>
<keyword evidence="8" id="KW-1185">Reference proteome</keyword>
<keyword evidence="4" id="KW-0560">Oxidoreductase</keyword>
<dbReference type="InterPro" id="IPR050493">
    <property type="entry name" value="FAD-dep_Monooxygenase_BioMet"/>
</dbReference>
<evidence type="ECO:0000259" key="6">
    <source>
        <dbReference type="Pfam" id="PF01494"/>
    </source>
</evidence>
<gene>
    <name evidence="7" type="ORF">Z519_03780</name>
</gene>
<dbReference type="Pfam" id="PF01494">
    <property type="entry name" value="FAD_binding_3"/>
    <property type="match status" value="2"/>
</dbReference>
<dbReference type="VEuPathDB" id="FungiDB:Z519_03780"/>
<dbReference type="EMBL" id="KN846984">
    <property type="protein sequence ID" value="KIW95196.1"/>
    <property type="molecule type" value="Genomic_DNA"/>
</dbReference>
<name>A0A0D2EYZ5_CLAB1</name>
<feature type="domain" description="FAD-binding" evidence="6">
    <location>
        <begin position="5"/>
        <end position="172"/>
    </location>
</feature>
<dbReference type="PANTHER" id="PTHR13789:SF147">
    <property type="entry name" value="PUTATIVE (AFU_ORTHOLOGUE AFUA_2G01950)-RELATED"/>
    <property type="match status" value="1"/>
</dbReference>
<keyword evidence="3" id="KW-0274">FAD</keyword>
<evidence type="ECO:0000256" key="4">
    <source>
        <dbReference type="ARBA" id="ARBA00023002"/>
    </source>
</evidence>
<keyword evidence="5" id="KW-0503">Monooxygenase</keyword>
<evidence type="ECO:0000256" key="5">
    <source>
        <dbReference type="ARBA" id="ARBA00023033"/>
    </source>
</evidence>
<feature type="domain" description="FAD-binding" evidence="6">
    <location>
        <begin position="297"/>
        <end position="359"/>
    </location>
</feature>
<dbReference type="OrthoDB" id="16820at2759"/>
<dbReference type="PRINTS" id="PR00420">
    <property type="entry name" value="RNGMNOXGNASE"/>
</dbReference>
<dbReference type="InterPro" id="IPR036188">
    <property type="entry name" value="FAD/NAD-bd_sf"/>
</dbReference>
<evidence type="ECO:0000313" key="7">
    <source>
        <dbReference type="EMBL" id="KIW95196.1"/>
    </source>
</evidence>
<evidence type="ECO:0000256" key="3">
    <source>
        <dbReference type="ARBA" id="ARBA00022827"/>
    </source>
</evidence>
<comment type="similarity">
    <text evidence="1">Belongs to the paxM FAD-dependent monooxygenase family.</text>
</comment>
<dbReference type="Gene3D" id="3.50.50.60">
    <property type="entry name" value="FAD/NAD(P)-binding domain"/>
    <property type="match status" value="1"/>
</dbReference>